<protein>
    <submittedName>
        <fullName evidence="9">ABC-type transporter, integral membrane subunit</fullName>
    </submittedName>
</protein>
<dbReference type="STRING" id="869210.Marky_2155"/>
<dbReference type="PROSITE" id="PS50928">
    <property type="entry name" value="ABC_TM1"/>
    <property type="match status" value="1"/>
</dbReference>
<gene>
    <name evidence="9" type="ordered locus">Marky_2155</name>
</gene>
<dbReference type="OrthoDB" id="9786413at2"/>
<dbReference type="EMBL" id="CP002630">
    <property type="protein sequence ID" value="AEB12878.1"/>
    <property type="molecule type" value="Genomic_DNA"/>
</dbReference>
<sequence length="292" mass="32373">MRRKWAPVLLILPSAVLLLVFVYGFIAWTAWLSTTNFNDLFVRELKPVGLANYLRLFEHPRFQIDLKNTLTFSLIFIPGCLGLGLAGALLLNSGVRFEGVWRTVFLMPMALSFIVTGVVWRWMMNPSTGLNLLFERLGLGFLANGWYTDPAIGIKAVALAAVWQLSGYTMALYLAGLRAIPRELYEAAEVDGASGWEAFRRITLPLLTPVTLSAIIILGHISLKIFDLVVAIAGSNGGPGFSSDVPAVFMFQTTFQANRFADGSAISIVLLILVSFLVIPYLRWSLRQEVRE</sequence>
<dbReference type="GO" id="GO:0055085">
    <property type="term" value="P:transmembrane transport"/>
    <property type="evidence" value="ECO:0007669"/>
    <property type="project" value="InterPro"/>
</dbReference>
<evidence type="ECO:0000256" key="5">
    <source>
        <dbReference type="ARBA" id="ARBA00022989"/>
    </source>
</evidence>
<dbReference type="InterPro" id="IPR051393">
    <property type="entry name" value="ABC_transporter_permease"/>
</dbReference>
<feature type="transmembrane region" description="Helical" evidence="7">
    <location>
        <begin position="264"/>
        <end position="282"/>
    </location>
</feature>
<dbReference type="AlphaFoldDB" id="F2NPV2"/>
<evidence type="ECO:0000256" key="7">
    <source>
        <dbReference type="RuleBase" id="RU363032"/>
    </source>
</evidence>
<keyword evidence="2 7" id="KW-0813">Transport</keyword>
<evidence type="ECO:0000256" key="6">
    <source>
        <dbReference type="ARBA" id="ARBA00023136"/>
    </source>
</evidence>
<dbReference type="PANTHER" id="PTHR30193:SF42">
    <property type="entry name" value="ABC TRANSPORTER PERMEASE PROTEIN"/>
    <property type="match status" value="1"/>
</dbReference>
<keyword evidence="3" id="KW-1003">Cell membrane</keyword>
<comment type="subcellular location">
    <subcellularLocation>
        <location evidence="1 7">Cell membrane</location>
        <topology evidence="1 7">Multi-pass membrane protein</topology>
    </subcellularLocation>
</comment>
<keyword evidence="10" id="KW-1185">Reference proteome</keyword>
<comment type="similarity">
    <text evidence="7">Belongs to the binding-protein-dependent transport system permease family.</text>
</comment>
<dbReference type="eggNOG" id="COG1175">
    <property type="taxonomic scope" value="Bacteria"/>
</dbReference>
<dbReference type="HOGENOM" id="CLU_016047_0_0_0"/>
<evidence type="ECO:0000256" key="2">
    <source>
        <dbReference type="ARBA" id="ARBA00022448"/>
    </source>
</evidence>
<accession>F2NPV2</accession>
<proteinExistence type="inferred from homology"/>
<organism evidence="9 10">
    <name type="scientific">Marinithermus hydrothermalis (strain DSM 14884 / JCM 11576 / T1)</name>
    <dbReference type="NCBI Taxonomy" id="869210"/>
    <lineage>
        <taxon>Bacteria</taxon>
        <taxon>Thermotogati</taxon>
        <taxon>Deinococcota</taxon>
        <taxon>Deinococci</taxon>
        <taxon>Thermales</taxon>
        <taxon>Thermaceae</taxon>
        <taxon>Marinithermus</taxon>
    </lineage>
</organism>
<dbReference type="Pfam" id="PF00528">
    <property type="entry name" value="BPD_transp_1"/>
    <property type="match status" value="1"/>
</dbReference>
<reference evidence="9 10" key="1">
    <citation type="journal article" date="2012" name="Stand. Genomic Sci.">
        <title>Complete genome sequence of the aerobic, heterotroph Marinithermus hydrothermalis type strain (T1(T)) from a deep-sea hydrothermal vent chimney.</title>
        <authorList>
            <person name="Copeland A."/>
            <person name="Gu W."/>
            <person name="Yasawong M."/>
            <person name="Lapidus A."/>
            <person name="Lucas S."/>
            <person name="Deshpande S."/>
            <person name="Pagani I."/>
            <person name="Tapia R."/>
            <person name="Cheng J.F."/>
            <person name="Goodwin L.A."/>
            <person name="Pitluck S."/>
            <person name="Liolios K."/>
            <person name="Ivanova N."/>
            <person name="Mavromatis K."/>
            <person name="Mikhailova N."/>
            <person name="Pati A."/>
            <person name="Chen A."/>
            <person name="Palaniappan K."/>
            <person name="Land M."/>
            <person name="Pan C."/>
            <person name="Brambilla E.M."/>
            <person name="Rohde M."/>
            <person name="Tindall B.J."/>
            <person name="Sikorski J."/>
            <person name="Goker M."/>
            <person name="Detter J.C."/>
            <person name="Bristow J."/>
            <person name="Eisen J.A."/>
            <person name="Markowitz V."/>
            <person name="Hugenholtz P."/>
            <person name="Kyrpides N.C."/>
            <person name="Klenk H.P."/>
            <person name="Woyke T."/>
        </authorList>
    </citation>
    <scope>NUCLEOTIDE SEQUENCE [LARGE SCALE GENOMIC DNA]</scope>
    <source>
        <strain evidence="10">DSM 14884 / JCM 11576 / T1</strain>
    </source>
</reference>
<evidence type="ECO:0000256" key="1">
    <source>
        <dbReference type="ARBA" id="ARBA00004651"/>
    </source>
</evidence>
<dbReference type="GO" id="GO:0005886">
    <property type="term" value="C:plasma membrane"/>
    <property type="evidence" value="ECO:0007669"/>
    <property type="project" value="UniProtKB-SubCell"/>
</dbReference>
<dbReference type="InterPro" id="IPR035906">
    <property type="entry name" value="MetI-like_sf"/>
</dbReference>
<feature type="transmembrane region" description="Helical" evidence="7">
    <location>
        <begin position="7"/>
        <end position="31"/>
    </location>
</feature>
<dbReference type="PANTHER" id="PTHR30193">
    <property type="entry name" value="ABC TRANSPORTER PERMEASE PROTEIN"/>
    <property type="match status" value="1"/>
</dbReference>
<dbReference type="RefSeq" id="WP_013704923.1">
    <property type="nucleotide sequence ID" value="NC_015387.1"/>
</dbReference>
<name>F2NPV2_MARHT</name>
<keyword evidence="4 7" id="KW-0812">Transmembrane</keyword>
<feature type="domain" description="ABC transmembrane type-1" evidence="8">
    <location>
        <begin position="66"/>
        <end position="283"/>
    </location>
</feature>
<dbReference type="SUPFAM" id="SSF161098">
    <property type="entry name" value="MetI-like"/>
    <property type="match status" value="1"/>
</dbReference>
<dbReference type="Gene3D" id="1.10.3720.10">
    <property type="entry name" value="MetI-like"/>
    <property type="match status" value="1"/>
</dbReference>
<evidence type="ECO:0000313" key="10">
    <source>
        <dbReference type="Proteomes" id="UP000007030"/>
    </source>
</evidence>
<dbReference type="CDD" id="cd06261">
    <property type="entry name" value="TM_PBP2"/>
    <property type="match status" value="1"/>
</dbReference>
<dbReference type="Proteomes" id="UP000007030">
    <property type="component" value="Chromosome"/>
</dbReference>
<evidence type="ECO:0000259" key="8">
    <source>
        <dbReference type="PROSITE" id="PS50928"/>
    </source>
</evidence>
<evidence type="ECO:0000256" key="3">
    <source>
        <dbReference type="ARBA" id="ARBA00022475"/>
    </source>
</evidence>
<dbReference type="InterPro" id="IPR000515">
    <property type="entry name" value="MetI-like"/>
</dbReference>
<feature type="transmembrane region" description="Helical" evidence="7">
    <location>
        <begin position="70"/>
        <end position="91"/>
    </location>
</feature>
<keyword evidence="5 7" id="KW-1133">Transmembrane helix</keyword>
<feature type="transmembrane region" description="Helical" evidence="7">
    <location>
        <begin position="103"/>
        <end position="123"/>
    </location>
</feature>
<keyword evidence="6 7" id="KW-0472">Membrane</keyword>
<evidence type="ECO:0000313" key="9">
    <source>
        <dbReference type="EMBL" id="AEB12878.1"/>
    </source>
</evidence>
<dbReference type="KEGG" id="mhd:Marky_2155"/>
<evidence type="ECO:0000256" key="4">
    <source>
        <dbReference type="ARBA" id="ARBA00022692"/>
    </source>
</evidence>
<feature type="transmembrane region" description="Helical" evidence="7">
    <location>
        <begin position="152"/>
        <end position="175"/>
    </location>
</feature>
<feature type="transmembrane region" description="Helical" evidence="7">
    <location>
        <begin position="210"/>
        <end position="233"/>
    </location>
</feature>